<accession>A0A9D1KF14</accession>
<protein>
    <submittedName>
        <fullName evidence="2">Uncharacterized protein</fullName>
    </submittedName>
</protein>
<feature type="compositionally biased region" description="Basic and acidic residues" evidence="1">
    <location>
        <begin position="1"/>
        <end position="31"/>
    </location>
</feature>
<reference evidence="2" key="2">
    <citation type="journal article" date="2021" name="PeerJ">
        <title>Extensive microbial diversity within the chicken gut microbiome revealed by metagenomics and culture.</title>
        <authorList>
            <person name="Gilroy R."/>
            <person name="Ravi A."/>
            <person name="Getino M."/>
            <person name="Pursley I."/>
            <person name="Horton D.L."/>
            <person name="Alikhan N.F."/>
            <person name="Baker D."/>
            <person name="Gharbi K."/>
            <person name="Hall N."/>
            <person name="Watson M."/>
            <person name="Adriaenssens E.M."/>
            <person name="Foster-Nyarko E."/>
            <person name="Jarju S."/>
            <person name="Secka A."/>
            <person name="Antonio M."/>
            <person name="Oren A."/>
            <person name="Chaudhuri R.R."/>
            <person name="La Ragione R."/>
            <person name="Hildebrand F."/>
            <person name="Pallen M.J."/>
        </authorList>
    </citation>
    <scope>NUCLEOTIDE SEQUENCE</scope>
    <source>
        <strain evidence="2">CHK123-3438</strain>
    </source>
</reference>
<evidence type="ECO:0000313" key="2">
    <source>
        <dbReference type="EMBL" id="HIT42133.1"/>
    </source>
</evidence>
<name>A0A9D1KF14_9FIRM</name>
<sequence length="112" mass="12842">MTDSTERSRNDYKAMQEELRVAEGDAEWSRDEAEEEGDMETYAEEVSNRMVYQSAIRSYNDMIDSLDDYSTTKSQRTQEKQLTNSAQSLMISYQSLINAESLSGGPGCQYFF</sequence>
<comment type="caution">
    <text evidence="2">The sequence shown here is derived from an EMBL/GenBank/DDBJ whole genome shotgun (WGS) entry which is preliminary data.</text>
</comment>
<feature type="region of interest" description="Disordered" evidence="1">
    <location>
        <begin position="1"/>
        <end position="40"/>
    </location>
</feature>
<reference evidence="2" key="1">
    <citation type="submission" date="2020-10" db="EMBL/GenBank/DDBJ databases">
        <authorList>
            <person name="Gilroy R."/>
        </authorList>
    </citation>
    <scope>NUCLEOTIDE SEQUENCE</scope>
    <source>
        <strain evidence="2">CHK123-3438</strain>
    </source>
</reference>
<dbReference type="Proteomes" id="UP000886860">
    <property type="component" value="Unassembled WGS sequence"/>
</dbReference>
<proteinExistence type="predicted"/>
<gene>
    <name evidence="2" type="ORF">IAB60_08585</name>
</gene>
<evidence type="ECO:0000313" key="3">
    <source>
        <dbReference type="Proteomes" id="UP000886860"/>
    </source>
</evidence>
<evidence type="ECO:0000256" key="1">
    <source>
        <dbReference type="SAM" id="MobiDB-lite"/>
    </source>
</evidence>
<dbReference type="AlphaFoldDB" id="A0A9D1KF14"/>
<dbReference type="EMBL" id="DVKS01000149">
    <property type="protein sequence ID" value="HIT42133.1"/>
    <property type="molecule type" value="Genomic_DNA"/>
</dbReference>
<organism evidence="2 3">
    <name type="scientific">Candidatus Caccovicinus merdipullorum</name>
    <dbReference type="NCBI Taxonomy" id="2840724"/>
    <lineage>
        <taxon>Bacteria</taxon>
        <taxon>Bacillati</taxon>
        <taxon>Bacillota</taxon>
        <taxon>Clostridia</taxon>
        <taxon>Eubacteriales</taxon>
        <taxon>Candidatus Caccovicinus</taxon>
    </lineage>
</organism>